<keyword evidence="4" id="KW-0804">Transcription</keyword>
<dbReference type="PANTHER" id="PTHR30055">
    <property type="entry name" value="HTH-TYPE TRANSCRIPTIONAL REGULATOR RUTR"/>
    <property type="match status" value="1"/>
</dbReference>
<keyword evidence="2" id="KW-0805">Transcription regulation</keyword>
<dbReference type="PRINTS" id="PR00400">
    <property type="entry name" value="TETREPRESSOR"/>
</dbReference>
<dbReference type="PROSITE" id="PS50977">
    <property type="entry name" value="HTH_TETR_2"/>
    <property type="match status" value="1"/>
</dbReference>
<evidence type="ECO:0000256" key="3">
    <source>
        <dbReference type="ARBA" id="ARBA00023125"/>
    </source>
</evidence>
<dbReference type="Gene3D" id="1.10.10.60">
    <property type="entry name" value="Homeodomain-like"/>
    <property type="match status" value="1"/>
</dbReference>
<evidence type="ECO:0000256" key="2">
    <source>
        <dbReference type="ARBA" id="ARBA00023015"/>
    </source>
</evidence>
<dbReference type="Pfam" id="PF02909">
    <property type="entry name" value="TetR_C_1"/>
    <property type="match status" value="1"/>
</dbReference>
<accession>A0AAU2GYJ3</accession>
<reference evidence="7" key="1">
    <citation type="submission" date="2022-10" db="EMBL/GenBank/DDBJ databases">
        <title>The complete genomes of actinobacterial strains from the NBC collection.</title>
        <authorList>
            <person name="Joergensen T.S."/>
            <person name="Alvarez Arevalo M."/>
            <person name="Sterndorff E.B."/>
            <person name="Faurdal D."/>
            <person name="Vuksanovic O."/>
            <person name="Mourched A.-S."/>
            <person name="Charusanti P."/>
            <person name="Shaw S."/>
            <person name="Blin K."/>
            <person name="Weber T."/>
        </authorList>
    </citation>
    <scope>NUCLEOTIDE SEQUENCE</scope>
    <source>
        <strain evidence="7">NBC_00060</strain>
    </source>
</reference>
<dbReference type="AlphaFoldDB" id="A0AAU2GYJ3"/>
<keyword evidence="3 5" id="KW-0238">DNA-binding</keyword>
<evidence type="ECO:0000256" key="5">
    <source>
        <dbReference type="PROSITE-ProRule" id="PRU00335"/>
    </source>
</evidence>
<dbReference type="SUPFAM" id="SSF48498">
    <property type="entry name" value="Tetracyclin repressor-like, C-terminal domain"/>
    <property type="match status" value="1"/>
</dbReference>
<keyword evidence="1" id="KW-0678">Repressor</keyword>
<feature type="domain" description="HTH tetR-type" evidence="6">
    <location>
        <begin position="5"/>
        <end position="65"/>
    </location>
</feature>
<feature type="DNA-binding region" description="H-T-H motif" evidence="5">
    <location>
        <begin position="28"/>
        <end position="47"/>
    </location>
</feature>
<dbReference type="GO" id="GO:0046677">
    <property type="term" value="P:response to antibiotic"/>
    <property type="evidence" value="ECO:0007669"/>
    <property type="project" value="InterPro"/>
</dbReference>
<dbReference type="EMBL" id="CP108253">
    <property type="protein sequence ID" value="WTU40747.1"/>
    <property type="molecule type" value="Genomic_DNA"/>
</dbReference>
<dbReference type="Gene3D" id="1.10.357.10">
    <property type="entry name" value="Tetracycline Repressor, domain 2"/>
    <property type="match status" value="1"/>
</dbReference>
<dbReference type="PRINTS" id="PR00455">
    <property type="entry name" value="HTHTETR"/>
</dbReference>
<dbReference type="InterPro" id="IPR036271">
    <property type="entry name" value="Tet_transcr_reg_TetR-rel_C_sf"/>
</dbReference>
<sequence length="215" mass="22841">MATTRIDRAQVADTALRLLNEVGLDGLSLRAIAKELRVQAPALYWHFKNKQALLDEMATVMYRRLAQAEGGVPGMAPGAPWQEQLAGFSRALRTMLLSYRDGAKVYEGARFTGTDHARSLEALLEAMGAAGIAPADAALTGTTAYSYTMGFVAEEQGMGPEPFDVEARAVRLGDFPLAAAAGPDLFGDYDDRFEAGLRLVIAGAEAVYGGGPGRA</sequence>
<protein>
    <submittedName>
        <fullName evidence="7">TetR/AcrR family transcriptional regulator C-terminal domain-containing protein</fullName>
    </submittedName>
</protein>
<dbReference type="InterPro" id="IPR003012">
    <property type="entry name" value="Tet_transcr_reg_TetR"/>
</dbReference>
<dbReference type="PROSITE" id="PS01081">
    <property type="entry name" value="HTH_TETR_1"/>
    <property type="match status" value="1"/>
</dbReference>
<dbReference type="PANTHER" id="PTHR30055:SF151">
    <property type="entry name" value="TRANSCRIPTIONAL REGULATORY PROTEIN"/>
    <property type="match status" value="1"/>
</dbReference>
<evidence type="ECO:0000259" key="6">
    <source>
        <dbReference type="PROSITE" id="PS50977"/>
    </source>
</evidence>
<evidence type="ECO:0000313" key="7">
    <source>
        <dbReference type="EMBL" id="WTU40747.1"/>
    </source>
</evidence>
<name>A0AAU2GYJ3_9ACTN</name>
<organism evidence="7">
    <name type="scientific">Streptomyces sp. NBC_00060</name>
    <dbReference type="NCBI Taxonomy" id="2975636"/>
    <lineage>
        <taxon>Bacteria</taxon>
        <taxon>Bacillati</taxon>
        <taxon>Actinomycetota</taxon>
        <taxon>Actinomycetes</taxon>
        <taxon>Kitasatosporales</taxon>
        <taxon>Streptomycetaceae</taxon>
        <taxon>Streptomyces</taxon>
    </lineage>
</organism>
<dbReference type="Pfam" id="PF00440">
    <property type="entry name" value="TetR_N"/>
    <property type="match status" value="1"/>
</dbReference>
<dbReference type="InterPro" id="IPR001647">
    <property type="entry name" value="HTH_TetR"/>
</dbReference>
<dbReference type="InterPro" id="IPR004111">
    <property type="entry name" value="Repressor_TetR_C"/>
</dbReference>
<dbReference type="GO" id="GO:0003700">
    <property type="term" value="F:DNA-binding transcription factor activity"/>
    <property type="evidence" value="ECO:0007669"/>
    <property type="project" value="TreeGrafter"/>
</dbReference>
<dbReference type="InterPro" id="IPR009057">
    <property type="entry name" value="Homeodomain-like_sf"/>
</dbReference>
<dbReference type="GO" id="GO:0000976">
    <property type="term" value="F:transcription cis-regulatory region binding"/>
    <property type="evidence" value="ECO:0007669"/>
    <property type="project" value="TreeGrafter"/>
</dbReference>
<dbReference type="SUPFAM" id="SSF46689">
    <property type="entry name" value="Homeodomain-like"/>
    <property type="match status" value="1"/>
</dbReference>
<dbReference type="GO" id="GO:0045892">
    <property type="term" value="P:negative regulation of DNA-templated transcription"/>
    <property type="evidence" value="ECO:0007669"/>
    <property type="project" value="InterPro"/>
</dbReference>
<dbReference type="InterPro" id="IPR023772">
    <property type="entry name" value="DNA-bd_HTH_TetR-type_CS"/>
</dbReference>
<evidence type="ECO:0000256" key="4">
    <source>
        <dbReference type="ARBA" id="ARBA00023163"/>
    </source>
</evidence>
<dbReference type="InterPro" id="IPR050109">
    <property type="entry name" value="HTH-type_TetR-like_transc_reg"/>
</dbReference>
<proteinExistence type="predicted"/>
<evidence type="ECO:0000256" key="1">
    <source>
        <dbReference type="ARBA" id="ARBA00022491"/>
    </source>
</evidence>
<gene>
    <name evidence="7" type="ORF">OHV25_14665</name>
</gene>